<keyword evidence="2" id="KW-0597">Phosphoprotein</keyword>
<feature type="domain" description="Carrier" evidence="4">
    <location>
        <begin position="189"/>
        <end position="266"/>
    </location>
</feature>
<dbReference type="InterPro" id="IPR036736">
    <property type="entry name" value="ACP-like_sf"/>
</dbReference>
<dbReference type="InterPro" id="IPR050091">
    <property type="entry name" value="PKS_NRPS_Biosynth_Enz"/>
</dbReference>
<evidence type="ECO:0000256" key="3">
    <source>
        <dbReference type="ARBA" id="ARBA00023002"/>
    </source>
</evidence>
<dbReference type="Pfam" id="PF08659">
    <property type="entry name" value="KR"/>
    <property type="match status" value="1"/>
</dbReference>
<dbReference type="Gene3D" id="3.40.50.720">
    <property type="entry name" value="NAD(P)-binding Rossmann-like Domain"/>
    <property type="match status" value="1"/>
</dbReference>
<dbReference type="InterPro" id="IPR013968">
    <property type="entry name" value="PKS_KR"/>
</dbReference>
<dbReference type="InterPro" id="IPR009081">
    <property type="entry name" value="PP-bd_ACP"/>
</dbReference>
<dbReference type="SUPFAM" id="SSF51735">
    <property type="entry name" value="NAD(P)-binding Rossmann-fold domains"/>
    <property type="match status" value="1"/>
</dbReference>
<gene>
    <name evidence="5" type="ORF">PG999_009100</name>
</gene>
<dbReference type="SMART" id="SM00822">
    <property type="entry name" value="PKS_KR"/>
    <property type="match status" value="1"/>
</dbReference>
<comment type="caution">
    <text evidence="5">The sequence shown here is derived from an EMBL/GenBank/DDBJ whole genome shotgun (WGS) entry which is preliminary data.</text>
</comment>
<dbReference type="InterPro" id="IPR057326">
    <property type="entry name" value="KR_dom"/>
</dbReference>
<keyword evidence="1" id="KW-0596">Phosphopantetheine</keyword>
<dbReference type="GO" id="GO:0016491">
    <property type="term" value="F:oxidoreductase activity"/>
    <property type="evidence" value="ECO:0007669"/>
    <property type="project" value="UniProtKB-KW"/>
</dbReference>
<dbReference type="EMBL" id="JAQQWP010000008">
    <property type="protein sequence ID" value="KAK8105741.1"/>
    <property type="molecule type" value="Genomic_DNA"/>
</dbReference>
<name>A0AAW0QT94_9PEZI</name>
<reference evidence="5 6" key="1">
    <citation type="submission" date="2023-01" db="EMBL/GenBank/DDBJ databases">
        <title>Analysis of 21 Apiospora genomes using comparative genomics revels a genus with tremendous synthesis potential of carbohydrate active enzymes and secondary metabolites.</title>
        <authorList>
            <person name="Sorensen T."/>
        </authorList>
    </citation>
    <scope>NUCLEOTIDE SEQUENCE [LARGE SCALE GENOMIC DNA]</scope>
    <source>
        <strain evidence="5 6">CBS 117206</strain>
    </source>
</reference>
<dbReference type="SMART" id="SM00823">
    <property type="entry name" value="PKS_PP"/>
    <property type="match status" value="1"/>
</dbReference>
<dbReference type="PANTHER" id="PTHR43775:SF29">
    <property type="entry name" value="ASPERFURANONE POLYKETIDE SYNTHASE AFOG-RELATED"/>
    <property type="match status" value="1"/>
</dbReference>
<sequence>MVLHDTLFDNMTAAHVRTTVGPKVHGTWNLHELLPRDLDFFVMLSSLAGVMGHRGQGNYGAGNIFQDYFANYRRSQGLRAMTIDIGYLLSVGFVAEHDEYVDHVKAMGLKVMRNSDLHGLLSTAVEGSDAHPAQIMCGLPFNEHDDAWYWIQDGRFAALRNLAAGTSAGRSATISLREELSLCGRVDENSIDLITAAMVQRLAKLMMMPEADIDAARPLSAYGVDSLVAVEVRNWVAREVAVEVSVFDLMANIPMRQLAGDLARKSALLNQEA</sequence>
<dbReference type="AlphaFoldDB" id="A0AAW0QT94"/>
<keyword evidence="6" id="KW-1185">Reference proteome</keyword>
<dbReference type="GO" id="GO:0044550">
    <property type="term" value="P:secondary metabolite biosynthetic process"/>
    <property type="evidence" value="ECO:0007669"/>
    <property type="project" value="TreeGrafter"/>
</dbReference>
<evidence type="ECO:0000256" key="1">
    <source>
        <dbReference type="ARBA" id="ARBA00022450"/>
    </source>
</evidence>
<evidence type="ECO:0000313" key="5">
    <source>
        <dbReference type="EMBL" id="KAK8105741.1"/>
    </source>
</evidence>
<dbReference type="Gene3D" id="1.10.1200.10">
    <property type="entry name" value="ACP-like"/>
    <property type="match status" value="1"/>
</dbReference>
<dbReference type="GO" id="GO:0004312">
    <property type="term" value="F:fatty acid synthase activity"/>
    <property type="evidence" value="ECO:0007669"/>
    <property type="project" value="TreeGrafter"/>
</dbReference>
<dbReference type="SUPFAM" id="SSF47336">
    <property type="entry name" value="ACP-like"/>
    <property type="match status" value="1"/>
</dbReference>
<accession>A0AAW0QT94</accession>
<dbReference type="Proteomes" id="UP001392437">
    <property type="component" value="Unassembled WGS sequence"/>
</dbReference>
<proteinExistence type="predicted"/>
<dbReference type="InterPro" id="IPR006162">
    <property type="entry name" value="Ppantetheine_attach_site"/>
</dbReference>
<dbReference type="InterPro" id="IPR036291">
    <property type="entry name" value="NAD(P)-bd_dom_sf"/>
</dbReference>
<keyword evidence="3" id="KW-0560">Oxidoreductase</keyword>
<dbReference type="PROSITE" id="PS00012">
    <property type="entry name" value="PHOSPHOPANTETHEINE"/>
    <property type="match status" value="1"/>
</dbReference>
<dbReference type="PANTHER" id="PTHR43775">
    <property type="entry name" value="FATTY ACID SYNTHASE"/>
    <property type="match status" value="1"/>
</dbReference>
<dbReference type="Pfam" id="PF23297">
    <property type="entry name" value="ACP_SdgA_C"/>
    <property type="match status" value="1"/>
</dbReference>
<dbReference type="InterPro" id="IPR020806">
    <property type="entry name" value="PKS_PP-bd"/>
</dbReference>
<protein>
    <recommendedName>
        <fullName evidence="4">Carrier domain-containing protein</fullName>
    </recommendedName>
</protein>
<dbReference type="PROSITE" id="PS50075">
    <property type="entry name" value="CARRIER"/>
    <property type="match status" value="1"/>
</dbReference>
<evidence type="ECO:0000256" key="2">
    <source>
        <dbReference type="ARBA" id="ARBA00022553"/>
    </source>
</evidence>
<dbReference type="GO" id="GO:0006633">
    <property type="term" value="P:fatty acid biosynthetic process"/>
    <property type="evidence" value="ECO:0007669"/>
    <property type="project" value="TreeGrafter"/>
</dbReference>
<dbReference type="GO" id="GO:0031177">
    <property type="term" value="F:phosphopantetheine binding"/>
    <property type="evidence" value="ECO:0007669"/>
    <property type="project" value="InterPro"/>
</dbReference>
<evidence type="ECO:0000259" key="4">
    <source>
        <dbReference type="PROSITE" id="PS50075"/>
    </source>
</evidence>
<evidence type="ECO:0000313" key="6">
    <source>
        <dbReference type="Proteomes" id="UP001392437"/>
    </source>
</evidence>
<organism evidence="5 6">
    <name type="scientific">Apiospora kogelbergensis</name>
    <dbReference type="NCBI Taxonomy" id="1337665"/>
    <lineage>
        <taxon>Eukaryota</taxon>
        <taxon>Fungi</taxon>
        <taxon>Dikarya</taxon>
        <taxon>Ascomycota</taxon>
        <taxon>Pezizomycotina</taxon>
        <taxon>Sordariomycetes</taxon>
        <taxon>Xylariomycetidae</taxon>
        <taxon>Amphisphaeriales</taxon>
        <taxon>Apiosporaceae</taxon>
        <taxon>Apiospora</taxon>
    </lineage>
</organism>